<protein>
    <submittedName>
        <fullName evidence="1">Uncharacterized protein</fullName>
    </submittedName>
</protein>
<comment type="caution">
    <text evidence="1">The sequence shown here is derived from an EMBL/GenBank/DDBJ whole genome shotgun (WGS) entry which is preliminary data.</text>
</comment>
<keyword evidence="2" id="KW-1185">Reference proteome</keyword>
<evidence type="ECO:0000313" key="2">
    <source>
        <dbReference type="Proteomes" id="UP001459277"/>
    </source>
</evidence>
<dbReference type="Proteomes" id="UP001459277">
    <property type="component" value="Unassembled WGS sequence"/>
</dbReference>
<sequence>MNLIPLSFLSKMGMYDIEMHGANVKVNVVDNPALIGVKMDELRSSLQTSGRQVVGLDIKFIETDGFLIKSKFLLLCVGSYCLMIQLPDSLQVSDTIGQFLSDDTICFLGTGMSKIVSELDSFHFCAQDDRLISIMEPVNFKTGVEVGLLAAKILKKPNVENYGLAPLAGEVGMDIKEPISECPNWNAKVFSHEEVKPKLPSLVNPGNDDGSRQPWRPRRRLQVASMATVTASGGLDGGGLERILDLGHRLGHNGARRSRPSSRSWRPQRRLQVASMATATALGGLDGGGLERYLISVSV</sequence>
<dbReference type="Gene3D" id="3.30.420.10">
    <property type="entry name" value="Ribonuclease H-like superfamily/Ribonuclease H"/>
    <property type="match status" value="1"/>
</dbReference>
<reference evidence="1 2" key="1">
    <citation type="submission" date="2024-01" db="EMBL/GenBank/DDBJ databases">
        <title>A telomere-to-telomere, gap-free genome of sweet tea (Lithocarpus litseifolius).</title>
        <authorList>
            <person name="Zhou J."/>
        </authorList>
    </citation>
    <scope>NUCLEOTIDE SEQUENCE [LARGE SCALE GENOMIC DNA]</scope>
    <source>
        <strain evidence="1">Zhou-2022a</strain>
        <tissue evidence="1">Leaf</tissue>
    </source>
</reference>
<accession>A0AAW2D843</accession>
<dbReference type="InterPro" id="IPR036397">
    <property type="entry name" value="RNaseH_sf"/>
</dbReference>
<name>A0AAW2D843_9ROSI</name>
<organism evidence="1 2">
    <name type="scientific">Lithocarpus litseifolius</name>
    <dbReference type="NCBI Taxonomy" id="425828"/>
    <lineage>
        <taxon>Eukaryota</taxon>
        <taxon>Viridiplantae</taxon>
        <taxon>Streptophyta</taxon>
        <taxon>Embryophyta</taxon>
        <taxon>Tracheophyta</taxon>
        <taxon>Spermatophyta</taxon>
        <taxon>Magnoliopsida</taxon>
        <taxon>eudicotyledons</taxon>
        <taxon>Gunneridae</taxon>
        <taxon>Pentapetalae</taxon>
        <taxon>rosids</taxon>
        <taxon>fabids</taxon>
        <taxon>Fagales</taxon>
        <taxon>Fagaceae</taxon>
        <taxon>Lithocarpus</taxon>
    </lineage>
</organism>
<dbReference type="SUPFAM" id="SSF53098">
    <property type="entry name" value="Ribonuclease H-like"/>
    <property type="match status" value="1"/>
</dbReference>
<dbReference type="InterPro" id="IPR012337">
    <property type="entry name" value="RNaseH-like_sf"/>
</dbReference>
<gene>
    <name evidence="1" type="ORF">SO802_013820</name>
</gene>
<evidence type="ECO:0000313" key="1">
    <source>
        <dbReference type="EMBL" id="KAL0006259.1"/>
    </source>
</evidence>
<proteinExistence type="predicted"/>
<dbReference type="GO" id="GO:0003676">
    <property type="term" value="F:nucleic acid binding"/>
    <property type="evidence" value="ECO:0007669"/>
    <property type="project" value="InterPro"/>
</dbReference>
<dbReference type="AlphaFoldDB" id="A0AAW2D843"/>
<dbReference type="EMBL" id="JAZDWU010000004">
    <property type="protein sequence ID" value="KAL0006259.1"/>
    <property type="molecule type" value="Genomic_DNA"/>
</dbReference>